<proteinExistence type="predicted"/>
<evidence type="ECO:0008006" key="5">
    <source>
        <dbReference type="Google" id="ProtNLM"/>
    </source>
</evidence>
<reference evidence="3 4" key="1">
    <citation type="submission" date="2017-04" db="EMBL/GenBank/DDBJ databases">
        <authorList>
            <person name="Afonso C.L."/>
            <person name="Miller P.J."/>
            <person name="Scott M.A."/>
            <person name="Spackman E."/>
            <person name="Goraichik I."/>
            <person name="Dimitrov K.M."/>
            <person name="Suarez D.L."/>
            <person name="Swayne D.E."/>
        </authorList>
    </citation>
    <scope>NUCLEOTIDE SEQUENCE [LARGE SCALE GENOMIC DNA]</scope>
    <source>
        <strain evidence="4">XA(T)</strain>
    </source>
</reference>
<feature type="region of interest" description="Disordered" evidence="1">
    <location>
        <begin position="1"/>
        <end position="37"/>
    </location>
</feature>
<evidence type="ECO:0000256" key="2">
    <source>
        <dbReference type="SAM" id="Phobius"/>
    </source>
</evidence>
<evidence type="ECO:0000313" key="3">
    <source>
        <dbReference type="EMBL" id="ARJ06109.1"/>
    </source>
</evidence>
<evidence type="ECO:0000313" key="4">
    <source>
        <dbReference type="Proteomes" id="UP000192775"/>
    </source>
</evidence>
<keyword evidence="2" id="KW-0472">Membrane</keyword>
<accession>A0A1X9LSI9</accession>
<dbReference type="InterPro" id="IPR025101">
    <property type="entry name" value="DUF4012"/>
</dbReference>
<keyword evidence="2" id="KW-0812">Transmembrane</keyword>
<dbReference type="Proteomes" id="UP000192775">
    <property type="component" value="Chromosome"/>
</dbReference>
<feature type="compositionally biased region" description="Basic residues" evidence="1">
    <location>
        <begin position="23"/>
        <end position="37"/>
    </location>
</feature>
<name>A0A1X9LSI9_9MICO</name>
<evidence type="ECO:0000256" key="1">
    <source>
        <dbReference type="SAM" id="MobiDB-lite"/>
    </source>
</evidence>
<dbReference type="STRING" id="1619308.B5808_13415"/>
<feature type="transmembrane region" description="Helical" evidence="2">
    <location>
        <begin position="44"/>
        <end position="65"/>
    </location>
</feature>
<keyword evidence="2" id="KW-1133">Transmembrane helix</keyword>
<sequence length="637" mass="66872">MASVGGENADDAKPADGAASGHARSRRDARHSRSASRSRRTRRIVGWSIAGVFLVLIGCVIWVGVRGLMAKDHLEAAIPLAKSTQDQIVDGSTEGASADAQELADHARAAADLTSDPIWRAGELVPWVGPNLRAVRQAAQATDLVASGVVLPLASSVQQIGLSSFQPVDGKIALQPLLDVQQTVSGARQAVGSAADIVDDIDPDDLIPQVSSAVELLRASVDQANGVLIGVDNATQLIPAMLGAEGPRNYLLAFQNPAELRAGGGITSALALIHTEGGSVSLVQQASSSDFTKFDTPVVQLPDETRGLFQDKAAQFVQNTTLVPQFDLSGQIASKMWTDRFGGSIDGVITFDPVALSYLLAATGPIQLTGIDEQLDSSNAVEFLLSGVYERYPDPNVQDAAFAEVAKAVFDRISAGSIDQKKLLDAMMRAGQEQRFKLWSAHAEEQAVLDQTTLAGPLPVTTDDSTGVGLYLNDATGAKMDYYLTASTATTSQSCRADGRPIIRVQTTLTNTAPADAANSLPRYVTGGGDYGVTPGNVSTYVYIYGPDGPADPVNASISLGINAGIEGGQARTAIDQNHTVAEFKVELAPGESRTVTADFLAQPGDPLDVSLQQTPMVTPSVYTNEILPESSTCEFG</sequence>
<dbReference type="Pfam" id="PF13196">
    <property type="entry name" value="DUF4012"/>
    <property type="match status" value="1"/>
</dbReference>
<dbReference type="EMBL" id="CP020715">
    <property type="protein sequence ID" value="ARJ06109.1"/>
    <property type="molecule type" value="Genomic_DNA"/>
</dbReference>
<protein>
    <recommendedName>
        <fullName evidence="5">DUF4012 domain-containing protein</fullName>
    </recommendedName>
</protein>
<keyword evidence="4" id="KW-1185">Reference proteome</keyword>
<dbReference type="AlphaFoldDB" id="A0A1X9LSI9"/>
<dbReference type="KEGG" id="cphy:B5808_13415"/>
<organism evidence="3 4">
    <name type="scientific">Cnuibacter physcomitrellae</name>
    <dbReference type="NCBI Taxonomy" id="1619308"/>
    <lineage>
        <taxon>Bacteria</taxon>
        <taxon>Bacillati</taxon>
        <taxon>Actinomycetota</taxon>
        <taxon>Actinomycetes</taxon>
        <taxon>Micrococcales</taxon>
        <taxon>Microbacteriaceae</taxon>
        <taxon>Cnuibacter</taxon>
    </lineage>
</organism>
<gene>
    <name evidence="3" type="ORF">B5808_13415</name>
</gene>